<gene>
    <name evidence="1" type="ORF">SAMN05444337_0232</name>
</gene>
<name>A0A1M6BYA3_9FLAO</name>
<dbReference type="RefSeq" id="WP_072780654.1">
    <property type="nucleotide sequence ID" value="NZ_CP045292.1"/>
</dbReference>
<evidence type="ECO:0000313" key="1">
    <source>
        <dbReference type="EMBL" id="SHI53756.1"/>
    </source>
</evidence>
<dbReference type="EMBL" id="FQZH01000001">
    <property type="protein sequence ID" value="SHI53756.1"/>
    <property type="molecule type" value="Genomic_DNA"/>
</dbReference>
<proteinExistence type="predicted"/>
<evidence type="ECO:0000313" key="2">
    <source>
        <dbReference type="Proteomes" id="UP000184232"/>
    </source>
</evidence>
<dbReference type="STRING" id="683124.SAMN05444337_0232"/>
<dbReference type="Proteomes" id="UP000184232">
    <property type="component" value="Unassembled WGS sequence"/>
</dbReference>
<dbReference type="AlphaFoldDB" id="A0A1M6BYA3"/>
<dbReference type="InterPro" id="IPR001611">
    <property type="entry name" value="Leu-rich_rpt"/>
</dbReference>
<dbReference type="Gene3D" id="3.80.10.10">
    <property type="entry name" value="Ribonuclease Inhibitor"/>
    <property type="match status" value="1"/>
</dbReference>
<accession>A0A1M6BYA3</accession>
<protein>
    <recommendedName>
        <fullName evidence="3">Leucine rich repeat-containing protein</fullName>
    </recommendedName>
</protein>
<dbReference type="SUPFAM" id="SSF52047">
    <property type="entry name" value="RNI-like"/>
    <property type="match status" value="1"/>
</dbReference>
<sequence>MELIYHLPAISYNYTRSFFSDFVYKEALGYLKIIYKNPHNFQRHFLRKLEHIPNLQKLCFELGRDFEKANPLTLREIESISNESCRNLALQHYKGLYNNYFEEKKPKQSYFDRYVEKIKDYLDNADNEPIIMPFYNTEIVENKEPYLINKIERYVISEHKEFVHFSVKNVETIVLNRTIKHFLCPDCDIKEIILHDNLIYLDACSNKISSIQLNENIIELDIASNELTELKCNNKLKNLCVTNNKLKSLELNEKLEELTANANEIESIVLNSNLKEAYLCDNPLMYVKLNKNLKELSISHPENKNIEIDNSVENNQVVIDYYIN</sequence>
<organism evidence="1 2">
    <name type="scientific">Flavobacterium haoranii</name>
    <dbReference type="NCBI Taxonomy" id="683124"/>
    <lineage>
        <taxon>Bacteria</taxon>
        <taxon>Pseudomonadati</taxon>
        <taxon>Bacteroidota</taxon>
        <taxon>Flavobacteriia</taxon>
        <taxon>Flavobacteriales</taxon>
        <taxon>Flavobacteriaceae</taxon>
        <taxon>Flavobacterium</taxon>
    </lineage>
</organism>
<keyword evidence="2" id="KW-1185">Reference proteome</keyword>
<dbReference type="InterPro" id="IPR032675">
    <property type="entry name" value="LRR_dom_sf"/>
</dbReference>
<evidence type="ECO:0008006" key="3">
    <source>
        <dbReference type="Google" id="ProtNLM"/>
    </source>
</evidence>
<dbReference type="PROSITE" id="PS51450">
    <property type="entry name" value="LRR"/>
    <property type="match status" value="1"/>
</dbReference>
<reference evidence="1 2" key="1">
    <citation type="submission" date="2016-11" db="EMBL/GenBank/DDBJ databases">
        <authorList>
            <person name="Jaros S."/>
            <person name="Januszkiewicz K."/>
            <person name="Wedrychowicz H."/>
        </authorList>
    </citation>
    <scope>NUCLEOTIDE SEQUENCE [LARGE SCALE GENOMIC DNA]</scope>
    <source>
        <strain evidence="1 2">DSM 22807</strain>
    </source>
</reference>